<dbReference type="SUPFAM" id="SSF74748">
    <property type="entry name" value="Variable surface antigen VlsE"/>
    <property type="match status" value="1"/>
</dbReference>
<gene>
    <name evidence="10" type="ORF">BHY_1573</name>
</gene>
<geneLocation type="plasmid" evidence="10">
    <name>unnamed</name>
</geneLocation>
<dbReference type="HOGENOM" id="CLU_2271976_0_0_12"/>
<keyword evidence="4 8" id="KW-0472">Membrane</keyword>
<evidence type="ECO:0000256" key="1">
    <source>
        <dbReference type="ARBA" id="ARBA00003932"/>
    </source>
</evidence>
<evidence type="ECO:0000256" key="5">
    <source>
        <dbReference type="ARBA" id="ARBA00023139"/>
    </source>
</evidence>
<evidence type="ECO:0000256" key="7">
    <source>
        <dbReference type="ARBA" id="ARBA00023288"/>
    </source>
</evidence>
<evidence type="ECO:0000256" key="3">
    <source>
        <dbReference type="ARBA" id="ARBA00022729"/>
    </source>
</evidence>
<sequence>MKSEDNPNASATETVANNLVTTTLDKIIEGAKTASDAIGDANDPIGNVAITGAGNVAAGAKGETEDLAKEIKAIVEVVLKGKGNADAGDNKKAEDGNSARGC</sequence>
<keyword evidence="3" id="KW-0732">Signal</keyword>
<evidence type="ECO:0000256" key="9">
    <source>
        <dbReference type="SAM" id="MobiDB-lite"/>
    </source>
</evidence>
<keyword evidence="5 8" id="KW-0564">Palmitate</keyword>
<evidence type="ECO:0000256" key="4">
    <source>
        <dbReference type="ARBA" id="ARBA00023136"/>
    </source>
</evidence>
<feature type="region of interest" description="Disordered" evidence="9">
    <location>
        <begin position="83"/>
        <end position="102"/>
    </location>
</feature>
<dbReference type="InterPro" id="IPR000680">
    <property type="entry name" value="Borrelia_lipo"/>
</dbReference>
<evidence type="ECO:0000256" key="8">
    <source>
        <dbReference type="RuleBase" id="RU363105"/>
    </source>
</evidence>
<organism evidence="10">
    <name type="scientific">Borrelia nietonii YOR</name>
    <dbReference type="NCBI Taxonomy" id="1293576"/>
    <lineage>
        <taxon>Bacteria</taxon>
        <taxon>Pseudomonadati</taxon>
        <taxon>Spirochaetota</taxon>
        <taxon>Spirochaetia</taxon>
        <taxon>Spirochaetales</taxon>
        <taxon>Borreliaceae</taxon>
        <taxon>Borrelia</taxon>
        <taxon>Borrelia nietonii</taxon>
    </lineage>
</organism>
<keyword evidence="10" id="KW-0614">Plasmid</keyword>
<proteinExistence type="predicted"/>
<comment type="function">
    <text evidence="1 8">The Vlp and Vsp proteins are antigenically distinct proteins, only one vlp or vsp gene is transcriptionally active at any one time. Switching between these genes is a mechanism of host immune response evasion.</text>
</comment>
<feature type="compositionally biased region" description="Basic and acidic residues" evidence="9">
    <location>
        <begin position="88"/>
        <end position="102"/>
    </location>
</feature>
<evidence type="ECO:0000313" key="10">
    <source>
        <dbReference type="EMBL" id="AHH04523.1"/>
    </source>
</evidence>
<reference evidence="10" key="1">
    <citation type="submission" date="2013-02" db="EMBL/GenBank/DDBJ databases">
        <title>Comparative genomics of Borrelia species.</title>
        <authorList>
            <person name="Schwan T.G."/>
            <person name="Raffel S.J."/>
            <person name="Porcella S.F."/>
        </authorList>
    </citation>
    <scope>NUCLEOTIDE SEQUENCE</scope>
    <source>
        <strain evidence="10">YOR</strain>
        <plasmid evidence="10">unnamed</plasmid>
    </source>
</reference>
<evidence type="ECO:0000256" key="2">
    <source>
        <dbReference type="ARBA" id="ARBA00004459"/>
    </source>
</evidence>
<dbReference type="AlphaFoldDB" id="W5SCZ1"/>
<keyword evidence="6 8" id="KW-0998">Cell outer membrane</keyword>
<evidence type="ECO:0000256" key="6">
    <source>
        <dbReference type="ARBA" id="ARBA00023237"/>
    </source>
</evidence>
<protein>
    <recommendedName>
        <fullName evidence="8">Variable large protein</fullName>
    </recommendedName>
</protein>
<dbReference type="GO" id="GO:0009279">
    <property type="term" value="C:cell outer membrane"/>
    <property type="evidence" value="ECO:0007669"/>
    <property type="project" value="UniProtKB-SubCell"/>
</dbReference>
<keyword evidence="7 8" id="KW-0449">Lipoprotein</keyword>
<dbReference type="EMBL" id="CP004202">
    <property type="protein sequence ID" value="AHH04523.1"/>
    <property type="molecule type" value="Genomic_DNA"/>
</dbReference>
<accession>W5SCZ1</accession>
<dbReference type="Pfam" id="PF00921">
    <property type="entry name" value="Lipoprotein_2"/>
    <property type="match status" value="1"/>
</dbReference>
<name>W5SCZ1_9SPIR</name>
<comment type="subcellular location">
    <subcellularLocation>
        <location evidence="2 8">Cell outer membrane</location>
        <topology evidence="2 8">Lipid-anchor</topology>
    </subcellularLocation>
</comment>